<dbReference type="GO" id="GO:0046677">
    <property type="term" value="P:response to antibiotic"/>
    <property type="evidence" value="ECO:0007669"/>
    <property type="project" value="InterPro"/>
</dbReference>
<organism evidence="2 3">
    <name type="scientific">Mycolicibacterium flavescens</name>
    <name type="common">Mycobacterium flavescens</name>
    <dbReference type="NCBI Taxonomy" id="1776"/>
    <lineage>
        <taxon>Bacteria</taxon>
        <taxon>Bacillati</taxon>
        <taxon>Actinomycetota</taxon>
        <taxon>Actinomycetes</taxon>
        <taxon>Mycobacteriales</taxon>
        <taxon>Mycobacteriaceae</taxon>
        <taxon>Mycolicibacterium</taxon>
    </lineage>
</organism>
<dbReference type="PANTHER" id="PTHR35333:SF3">
    <property type="entry name" value="BETA-LACTAMASE-TYPE TRANSPEPTIDASE FOLD CONTAINING PROTEIN"/>
    <property type="match status" value="1"/>
</dbReference>
<dbReference type="InterPro" id="IPR012338">
    <property type="entry name" value="Beta-lactam/transpept-like"/>
</dbReference>
<dbReference type="GO" id="GO:0008800">
    <property type="term" value="F:beta-lactamase activity"/>
    <property type="evidence" value="ECO:0007669"/>
    <property type="project" value="InterPro"/>
</dbReference>
<dbReference type="STRING" id="1776.BHQ18_00835"/>
<evidence type="ECO:0000256" key="1">
    <source>
        <dbReference type="SAM" id="SignalP"/>
    </source>
</evidence>
<accession>A0A1E3RR36</accession>
<evidence type="ECO:0000313" key="2">
    <source>
        <dbReference type="EMBL" id="ODQ92318.1"/>
    </source>
</evidence>
<sequence>MRRRPSRLVRAVVSIAAVIPVVAGCNAQVNGMAPEPATPHLTVVVPQGTMAPLPEAALDEPPPSFTGLQERIRQATEDGRAAGADISVTVLDRSTGQRVSNGNDRGVAIASVVKLFIADDLLFRDEPLSEQDRESFDTMLRVSDDSPAEVFWNRGGGSAIVTRVAQRYGLTGTRPPGNGRWFNTISTTADLVRYYDMMLSGAGGLPTQKAEIILDDLAASAPVGIDGMMPGGVYPQRFGIPDGLYEEPVAVKQGWMCCIGADWVHLSTGVIGPDRRFVMAIASDQAAGAAEARDTITEAVKTMFPDGAI</sequence>
<dbReference type="SUPFAM" id="SSF56601">
    <property type="entry name" value="beta-lactamase/transpeptidase-like"/>
    <property type="match status" value="1"/>
</dbReference>
<feature type="chain" id="PRO_5039054613" description="LppW family protein" evidence="1">
    <location>
        <begin position="24"/>
        <end position="309"/>
    </location>
</feature>
<protein>
    <recommendedName>
        <fullName evidence="4">LppW family protein</fullName>
    </recommendedName>
</protein>
<dbReference type="RefSeq" id="WP_069411670.1">
    <property type="nucleotide sequence ID" value="NZ_JACKUL010000020.1"/>
</dbReference>
<evidence type="ECO:0008006" key="4">
    <source>
        <dbReference type="Google" id="ProtNLM"/>
    </source>
</evidence>
<keyword evidence="3" id="KW-1185">Reference proteome</keyword>
<proteinExistence type="predicted"/>
<evidence type="ECO:0000313" key="3">
    <source>
        <dbReference type="Proteomes" id="UP000094053"/>
    </source>
</evidence>
<dbReference type="InterPro" id="IPR000871">
    <property type="entry name" value="Beta-lactam_class-A"/>
</dbReference>
<dbReference type="EMBL" id="MIHA01000001">
    <property type="protein sequence ID" value="ODQ92318.1"/>
    <property type="molecule type" value="Genomic_DNA"/>
</dbReference>
<dbReference type="OrthoDB" id="4981298at2"/>
<reference evidence="3" key="1">
    <citation type="submission" date="2016-09" db="EMBL/GenBank/DDBJ databases">
        <authorList>
            <person name="Greninger A.L."/>
            <person name="Jerome K.R."/>
            <person name="Mcnair B."/>
            <person name="Wallis C."/>
            <person name="Fang F."/>
        </authorList>
    </citation>
    <scope>NUCLEOTIDE SEQUENCE [LARGE SCALE GENOMIC DNA]</scope>
    <source>
        <strain evidence="3">M6</strain>
    </source>
</reference>
<feature type="signal peptide" evidence="1">
    <location>
        <begin position="1"/>
        <end position="23"/>
    </location>
</feature>
<dbReference type="Gene3D" id="3.40.710.10">
    <property type="entry name" value="DD-peptidase/beta-lactamase superfamily"/>
    <property type="match status" value="1"/>
</dbReference>
<dbReference type="Proteomes" id="UP000094053">
    <property type="component" value="Unassembled WGS sequence"/>
</dbReference>
<comment type="caution">
    <text evidence="2">The sequence shown here is derived from an EMBL/GenBank/DDBJ whole genome shotgun (WGS) entry which is preliminary data.</text>
</comment>
<name>A0A1E3RR36_MYCFV</name>
<keyword evidence="1" id="KW-0732">Signal</keyword>
<gene>
    <name evidence="2" type="ORF">BHQ18_00835</name>
</gene>
<dbReference type="PANTHER" id="PTHR35333">
    <property type="entry name" value="BETA-LACTAMASE"/>
    <property type="match status" value="1"/>
</dbReference>
<dbReference type="AlphaFoldDB" id="A0A1E3RR36"/>
<dbReference type="PROSITE" id="PS51257">
    <property type="entry name" value="PROKAR_LIPOPROTEIN"/>
    <property type="match status" value="1"/>
</dbReference>
<dbReference type="GO" id="GO:0030655">
    <property type="term" value="P:beta-lactam antibiotic catabolic process"/>
    <property type="evidence" value="ECO:0007669"/>
    <property type="project" value="InterPro"/>
</dbReference>